<dbReference type="AlphaFoldDB" id="A0A914MLC5"/>
<sequence length="66" mass="7875">MLYNEQMKLRIKYNSKTKPANIVSPVLIFELFFHHYHQLFQLIDCLCVVSLTENEEIEVEAEEEES</sequence>
<proteinExistence type="predicted"/>
<dbReference type="Proteomes" id="UP000887563">
    <property type="component" value="Unplaced"/>
</dbReference>
<dbReference type="WBParaSite" id="Minc3s01968g27492">
    <property type="protein sequence ID" value="Minc3s01968g27492"/>
    <property type="gene ID" value="Minc3s01968g27492"/>
</dbReference>
<evidence type="ECO:0000313" key="2">
    <source>
        <dbReference type="WBParaSite" id="Minc3s01968g27492"/>
    </source>
</evidence>
<reference evidence="2" key="1">
    <citation type="submission" date="2022-11" db="UniProtKB">
        <authorList>
            <consortium name="WormBaseParasite"/>
        </authorList>
    </citation>
    <scope>IDENTIFICATION</scope>
</reference>
<keyword evidence="1" id="KW-1185">Reference proteome</keyword>
<protein>
    <submittedName>
        <fullName evidence="2">Ovule protein</fullName>
    </submittedName>
</protein>
<evidence type="ECO:0000313" key="1">
    <source>
        <dbReference type="Proteomes" id="UP000887563"/>
    </source>
</evidence>
<organism evidence="1 2">
    <name type="scientific">Meloidogyne incognita</name>
    <name type="common">Southern root-knot nematode worm</name>
    <name type="synonym">Oxyuris incognita</name>
    <dbReference type="NCBI Taxonomy" id="6306"/>
    <lineage>
        <taxon>Eukaryota</taxon>
        <taxon>Metazoa</taxon>
        <taxon>Ecdysozoa</taxon>
        <taxon>Nematoda</taxon>
        <taxon>Chromadorea</taxon>
        <taxon>Rhabditida</taxon>
        <taxon>Tylenchina</taxon>
        <taxon>Tylenchomorpha</taxon>
        <taxon>Tylenchoidea</taxon>
        <taxon>Meloidogynidae</taxon>
        <taxon>Meloidogyninae</taxon>
        <taxon>Meloidogyne</taxon>
        <taxon>Meloidogyne incognita group</taxon>
    </lineage>
</organism>
<name>A0A914MLC5_MELIC</name>
<accession>A0A914MLC5</accession>